<comment type="cofactor">
    <cofactor evidence="1">
        <name>Ca(2+)</name>
        <dbReference type="ChEBI" id="CHEBI:29108"/>
    </cofactor>
</comment>
<proteinExistence type="predicted"/>
<dbReference type="InterPro" id="IPR029483">
    <property type="entry name" value="GH97_C"/>
</dbReference>
<keyword evidence="4" id="KW-0732">Signal</keyword>
<evidence type="ECO:0000313" key="8">
    <source>
        <dbReference type="EMBL" id="SMD37958.1"/>
    </source>
</evidence>
<dbReference type="AlphaFoldDB" id="A0A1W2GNN6"/>
<name>A0A1W2GNN6_REIFA</name>
<dbReference type="InterPro" id="IPR014718">
    <property type="entry name" value="GH-type_carb-bd"/>
</dbReference>
<organism evidence="8 9">
    <name type="scientific">Reichenbachiella faecimaris</name>
    <dbReference type="NCBI Taxonomy" id="692418"/>
    <lineage>
        <taxon>Bacteria</taxon>
        <taxon>Pseudomonadati</taxon>
        <taxon>Bacteroidota</taxon>
        <taxon>Cytophagia</taxon>
        <taxon>Cytophagales</taxon>
        <taxon>Reichenbachiellaceae</taxon>
        <taxon>Reichenbachiella</taxon>
    </lineage>
</organism>
<keyword evidence="9" id="KW-1185">Reference proteome</keyword>
<evidence type="ECO:0000256" key="1">
    <source>
        <dbReference type="ARBA" id="ARBA00001913"/>
    </source>
</evidence>
<dbReference type="InterPro" id="IPR013785">
    <property type="entry name" value="Aldolase_TIM"/>
</dbReference>
<dbReference type="Gene3D" id="3.20.20.70">
    <property type="entry name" value="Aldolase class I"/>
    <property type="match status" value="1"/>
</dbReference>
<evidence type="ECO:0000259" key="5">
    <source>
        <dbReference type="Pfam" id="PF10566"/>
    </source>
</evidence>
<feature type="domain" description="Glycosyl-hydrolase 97 catalytic" evidence="5">
    <location>
        <begin position="294"/>
        <end position="469"/>
    </location>
</feature>
<dbReference type="Gene3D" id="2.70.98.10">
    <property type="match status" value="1"/>
</dbReference>
<gene>
    <name evidence="8" type="ORF">SAMN04488029_3560</name>
</gene>
<dbReference type="InterPro" id="IPR052720">
    <property type="entry name" value="Glycosyl_hydrolase_97"/>
</dbReference>
<evidence type="ECO:0000259" key="7">
    <source>
        <dbReference type="Pfam" id="PF14509"/>
    </source>
</evidence>
<reference evidence="8 9" key="1">
    <citation type="submission" date="2017-04" db="EMBL/GenBank/DDBJ databases">
        <authorList>
            <person name="Afonso C.L."/>
            <person name="Miller P.J."/>
            <person name="Scott M.A."/>
            <person name="Spackman E."/>
            <person name="Goraichik I."/>
            <person name="Dimitrov K.M."/>
            <person name="Suarez D.L."/>
            <person name="Swayne D.E."/>
        </authorList>
    </citation>
    <scope>NUCLEOTIDE SEQUENCE [LARGE SCALE GENOMIC DNA]</scope>
    <source>
        <strain evidence="8 9">DSM 26133</strain>
    </source>
</reference>
<dbReference type="RefSeq" id="WP_084374190.1">
    <property type="nucleotide sequence ID" value="NZ_FWYF01000004.1"/>
</dbReference>
<dbReference type="OrthoDB" id="57532at2"/>
<dbReference type="InterPro" id="IPR029486">
    <property type="entry name" value="GH97_N"/>
</dbReference>
<dbReference type="Proteomes" id="UP000192472">
    <property type="component" value="Unassembled WGS sequence"/>
</dbReference>
<dbReference type="EMBL" id="FWYF01000004">
    <property type="protein sequence ID" value="SMD37958.1"/>
    <property type="molecule type" value="Genomic_DNA"/>
</dbReference>
<feature type="signal peptide" evidence="4">
    <location>
        <begin position="1"/>
        <end position="21"/>
    </location>
</feature>
<dbReference type="InterPro" id="IPR019563">
    <property type="entry name" value="GH97_catalytic"/>
</dbReference>
<dbReference type="Pfam" id="PF14509">
    <property type="entry name" value="GH97_C"/>
    <property type="match status" value="1"/>
</dbReference>
<feature type="chain" id="PRO_5013275280" evidence="4">
    <location>
        <begin position="22"/>
        <end position="665"/>
    </location>
</feature>
<sequence length="665" mass="75411">MNTYKIFSLLTLLFFSSIIISCNDEYQVVSPDGAISVTLTLQNGQPYYSVSKNGSQLISDSKLGFQLKDEAASLDNFKVLAISEYAYHNTWSQPWGETKNIEEKYNCLKVSLEEKNATKRKLDIVFKVFDDGLGFRYEFPEQENLKEFVITDELTEFNFVHDFDAWWIPAYGEATDYEYLFQKNKVSELSQNVHTPLTMELGDSLFVSVHEAALVDFSAMTLKPEGTGFKADLVPLSTGERVITSTPTKSPWRSIQIGENAGDLITSYLILNLNEPSKIKDESWIKTGKYNGIWWGMHVNTQTWGSGEKHGAKTENVKEMIDFAADNNLSAVLVEGWNEGWDGDWSSGEFDFDKPYDDFDINELSSYASSKGISIIGHHETGGNVTNYERQIIDAFEFCNKYNILTVKTGYVTKKINGKEWHQSQFSVNHYNYVTELAARYRVMLDMHEPVKATGLRRTYPNLMTREGARGTEYEAWSEGNPPEHTVILPFTRCLAGPLDYTPGIFDINIRTKPNNRVHTTLAKQLALYVTIYSPWQMVADLPANYKGQPAFQFIKDVPTDWEDTKVLNAKIGDYLTIVRKDRKSDDWYLGSVTDESSRSFEVTLDFLMPGKKYKAEIYADGLSADMESNPTDIQINQMTVSAEQTLEIQLAAGGGQAIRFQLLN</sequence>
<dbReference type="PANTHER" id="PTHR35803">
    <property type="entry name" value="GLUCAN 1,4-ALPHA-GLUCOSIDASE SUSB-RELATED"/>
    <property type="match status" value="1"/>
</dbReference>
<evidence type="ECO:0000313" key="9">
    <source>
        <dbReference type="Proteomes" id="UP000192472"/>
    </source>
</evidence>
<evidence type="ECO:0000259" key="6">
    <source>
        <dbReference type="Pfam" id="PF14508"/>
    </source>
</evidence>
<feature type="domain" description="Glycosyl-hydrolase 97 C-terminal oligomerisation" evidence="7">
    <location>
        <begin position="561"/>
        <end position="662"/>
    </location>
</feature>
<dbReference type="GO" id="GO:0030246">
    <property type="term" value="F:carbohydrate binding"/>
    <property type="evidence" value="ECO:0007669"/>
    <property type="project" value="InterPro"/>
</dbReference>
<dbReference type="Pfam" id="PF14508">
    <property type="entry name" value="GH97_N"/>
    <property type="match status" value="1"/>
</dbReference>
<keyword evidence="3" id="KW-0106">Calcium</keyword>
<evidence type="ECO:0000256" key="2">
    <source>
        <dbReference type="ARBA" id="ARBA00011245"/>
    </source>
</evidence>
<dbReference type="PANTHER" id="PTHR35803:SF1">
    <property type="entry name" value="GLUCAN 1,4-ALPHA-GLUCOSIDASE SUSB"/>
    <property type="match status" value="1"/>
</dbReference>
<dbReference type="Pfam" id="PF10566">
    <property type="entry name" value="Glyco_hydro_97"/>
    <property type="match status" value="1"/>
</dbReference>
<evidence type="ECO:0000256" key="4">
    <source>
        <dbReference type="SAM" id="SignalP"/>
    </source>
</evidence>
<accession>A0A1W2GNN6</accession>
<dbReference type="STRING" id="692418.SAMN04488029_3560"/>
<evidence type="ECO:0000256" key="3">
    <source>
        <dbReference type="ARBA" id="ARBA00022837"/>
    </source>
</evidence>
<dbReference type="PROSITE" id="PS51257">
    <property type="entry name" value="PROKAR_LIPOPROTEIN"/>
    <property type="match status" value="1"/>
</dbReference>
<comment type="subunit">
    <text evidence="2">Monomer.</text>
</comment>
<feature type="domain" description="Glycosyl-hydrolase 97 N-terminal" evidence="6">
    <location>
        <begin position="28"/>
        <end position="276"/>
    </location>
</feature>
<protein>
    <submittedName>
        <fullName evidence="8">Alpha-glucosidase</fullName>
    </submittedName>
</protein>